<dbReference type="Proteomes" id="UP000254337">
    <property type="component" value="Chromosome"/>
</dbReference>
<dbReference type="GO" id="GO:0006974">
    <property type="term" value="P:DNA damage response"/>
    <property type="evidence" value="ECO:0007669"/>
    <property type="project" value="TreeGrafter"/>
</dbReference>
<name>A0A346AWG0_9FIRM</name>
<gene>
    <name evidence="1" type="ORF">DKB62_00690</name>
</gene>
<evidence type="ECO:0000313" key="2">
    <source>
        <dbReference type="Proteomes" id="UP000254337"/>
    </source>
</evidence>
<organism evidence="1 2">
    <name type="scientific">Megasphaera stantonii</name>
    <dbReference type="NCBI Taxonomy" id="2144175"/>
    <lineage>
        <taxon>Bacteria</taxon>
        <taxon>Bacillati</taxon>
        <taxon>Bacillota</taxon>
        <taxon>Negativicutes</taxon>
        <taxon>Veillonellales</taxon>
        <taxon>Veillonellaceae</taxon>
        <taxon>Megasphaera</taxon>
    </lineage>
</organism>
<dbReference type="KEGG" id="meg:DKB62_00690"/>
<dbReference type="Gene3D" id="3.30.110.170">
    <property type="entry name" value="Protein of unknown function (DUF541), domain 1"/>
    <property type="match status" value="1"/>
</dbReference>
<proteinExistence type="predicted"/>
<dbReference type="InterPro" id="IPR007497">
    <property type="entry name" value="SIMPL/DUF541"/>
</dbReference>
<dbReference type="OrthoDB" id="850697at2"/>
<protein>
    <submittedName>
        <fullName evidence="1">DUF541 domain-containing protein</fullName>
    </submittedName>
</protein>
<dbReference type="PANTHER" id="PTHR34387">
    <property type="entry name" value="SLR1258 PROTEIN"/>
    <property type="match status" value="1"/>
</dbReference>
<dbReference type="InterPro" id="IPR052022">
    <property type="entry name" value="26kDa_periplasmic_antigen"/>
</dbReference>
<evidence type="ECO:0000313" key="1">
    <source>
        <dbReference type="EMBL" id="AXL20203.1"/>
    </source>
</evidence>
<keyword evidence="2" id="KW-1185">Reference proteome</keyword>
<dbReference type="Pfam" id="PF04402">
    <property type="entry name" value="SIMPL"/>
    <property type="match status" value="1"/>
</dbReference>
<sequence>MTRTITVRGVGKATAKADFVTINMSMKTSDMEYDTAMDRAAEKIDGLSRALKHAGFGADDLKTTKFRVDTAYDTIKDRDGNYKRIFEGFVVHHDVRLQFDFESRRLSQALSAMAACISAPEIEIRFSVKDSEKLKDDILRSAAENARRRAEILCEASGASLGALLSIHYSWDELSIYSSTRFSYESECLSSVKSVKSIDMEPEDIHAGDSATFVWEIC</sequence>
<reference evidence="1 2" key="1">
    <citation type="submission" date="2018-05" db="EMBL/GenBank/DDBJ databases">
        <title>Complete genome sequence of Megasphaera sp. AJH120T, isolated from the ceca of a chicken.</title>
        <authorList>
            <person name="Maki J."/>
            <person name="Looft T."/>
        </authorList>
    </citation>
    <scope>NUCLEOTIDE SEQUENCE [LARGE SCALE GENOMIC DNA]</scope>
    <source>
        <strain evidence="1 2">AJH120</strain>
    </source>
</reference>
<accession>A0A346AWG0</accession>
<dbReference type="Gene3D" id="3.30.70.2970">
    <property type="entry name" value="Protein of unknown function (DUF541), domain 2"/>
    <property type="match status" value="1"/>
</dbReference>
<dbReference type="RefSeq" id="WP_087478836.1">
    <property type="nucleotide sequence ID" value="NZ_CALYAU010000016.1"/>
</dbReference>
<dbReference type="AlphaFoldDB" id="A0A346AWG0"/>
<dbReference type="EMBL" id="CP029462">
    <property type="protein sequence ID" value="AXL20203.1"/>
    <property type="molecule type" value="Genomic_DNA"/>
</dbReference>
<dbReference type="PANTHER" id="PTHR34387:SF2">
    <property type="entry name" value="SLR1258 PROTEIN"/>
    <property type="match status" value="1"/>
</dbReference>